<feature type="repeat" description="WD" evidence="1">
    <location>
        <begin position="651"/>
        <end position="692"/>
    </location>
</feature>
<reference evidence="3" key="1">
    <citation type="submission" date="2020-05" db="EMBL/GenBank/DDBJ databases">
        <title>Phylogenomic resolution of chytrid fungi.</title>
        <authorList>
            <person name="Stajich J.E."/>
            <person name="Amses K."/>
            <person name="Simmons R."/>
            <person name="Seto K."/>
            <person name="Myers J."/>
            <person name="Bonds A."/>
            <person name="Quandt C.A."/>
            <person name="Barry K."/>
            <person name="Liu P."/>
            <person name="Grigoriev I."/>
            <person name="Longcore J.E."/>
            <person name="James T.Y."/>
        </authorList>
    </citation>
    <scope>NUCLEOTIDE SEQUENCE</scope>
    <source>
        <strain evidence="3">JEL0513</strain>
    </source>
</reference>
<keyword evidence="1" id="KW-0853">WD repeat</keyword>
<comment type="caution">
    <text evidence="3">The sequence shown here is derived from an EMBL/GenBank/DDBJ whole genome shotgun (WGS) entry which is preliminary data.</text>
</comment>
<dbReference type="InterPro" id="IPR001611">
    <property type="entry name" value="Leu-rich_rpt"/>
</dbReference>
<dbReference type="EMBL" id="JADGJH010000106">
    <property type="protein sequence ID" value="KAJ3137906.1"/>
    <property type="molecule type" value="Genomic_DNA"/>
</dbReference>
<dbReference type="InterPro" id="IPR001680">
    <property type="entry name" value="WD40_rpt"/>
</dbReference>
<dbReference type="PROSITE" id="PS50294">
    <property type="entry name" value="WD_REPEATS_REGION"/>
    <property type="match status" value="1"/>
</dbReference>
<dbReference type="InterPro" id="IPR015943">
    <property type="entry name" value="WD40/YVTN_repeat-like_dom_sf"/>
</dbReference>
<dbReference type="SUPFAM" id="SSF52047">
    <property type="entry name" value="RNI-like"/>
    <property type="match status" value="1"/>
</dbReference>
<organism evidence="3 4">
    <name type="scientific">Physocladia obscura</name>
    <dbReference type="NCBI Taxonomy" id="109957"/>
    <lineage>
        <taxon>Eukaryota</taxon>
        <taxon>Fungi</taxon>
        <taxon>Fungi incertae sedis</taxon>
        <taxon>Chytridiomycota</taxon>
        <taxon>Chytridiomycota incertae sedis</taxon>
        <taxon>Chytridiomycetes</taxon>
        <taxon>Chytridiales</taxon>
        <taxon>Chytriomycetaceae</taxon>
        <taxon>Physocladia</taxon>
    </lineage>
</organism>
<feature type="region of interest" description="Disordered" evidence="2">
    <location>
        <begin position="1218"/>
        <end position="1241"/>
    </location>
</feature>
<keyword evidence="4" id="KW-1185">Reference proteome</keyword>
<dbReference type="Proteomes" id="UP001211907">
    <property type="component" value="Unassembled WGS sequence"/>
</dbReference>
<evidence type="ECO:0000256" key="2">
    <source>
        <dbReference type="SAM" id="MobiDB-lite"/>
    </source>
</evidence>
<feature type="repeat" description="WD" evidence="1">
    <location>
        <begin position="295"/>
        <end position="327"/>
    </location>
</feature>
<evidence type="ECO:0000256" key="1">
    <source>
        <dbReference type="PROSITE-ProRule" id="PRU00221"/>
    </source>
</evidence>
<feature type="compositionally biased region" description="Acidic residues" evidence="2">
    <location>
        <begin position="1020"/>
        <end position="1029"/>
    </location>
</feature>
<dbReference type="SMART" id="SM00320">
    <property type="entry name" value="WD40"/>
    <property type="match status" value="4"/>
</dbReference>
<dbReference type="InterPro" id="IPR032675">
    <property type="entry name" value="LRR_dom_sf"/>
</dbReference>
<evidence type="ECO:0000313" key="3">
    <source>
        <dbReference type="EMBL" id="KAJ3137906.1"/>
    </source>
</evidence>
<dbReference type="PANTHER" id="PTHR45532">
    <property type="entry name" value="WD REPEAT-CONTAINING PROTEIN 97"/>
    <property type="match status" value="1"/>
</dbReference>
<dbReference type="Pfam" id="PF13516">
    <property type="entry name" value="LRR_6"/>
    <property type="match status" value="2"/>
</dbReference>
<dbReference type="InterPro" id="IPR036322">
    <property type="entry name" value="WD40_repeat_dom_sf"/>
</dbReference>
<proteinExistence type="predicted"/>
<name>A0AAD5TDW2_9FUNG</name>
<gene>
    <name evidence="3" type="primary">WDR87_1</name>
    <name evidence="3" type="ORF">HK100_000313</name>
</gene>
<dbReference type="Gene3D" id="3.80.10.10">
    <property type="entry name" value="Ribonuclease Inhibitor"/>
    <property type="match status" value="1"/>
</dbReference>
<dbReference type="Gene3D" id="2.130.10.10">
    <property type="entry name" value="YVTN repeat-like/Quinoprotein amine dehydrogenase"/>
    <property type="match status" value="2"/>
</dbReference>
<dbReference type="PANTHER" id="PTHR45532:SF1">
    <property type="entry name" value="WD REPEAT-CONTAINING PROTEIN 97"/>
    <property type="match status" value="1"/>
</dbReference>
<accession>A0AAD5TDW2</accession>
<dbReference type="Pfam" id="PF00400">
    <property type="entry name" value="WD40"/>
    <property type="match status" value="3"/>
</dbReference>
<feature type="repeat" description="WD" evidence="1">
    <location>
        <begin position="370"/>
        <end position="392"/>
    </location>
</feature>
<feature type="region of interest" description="Disordered" evidence="2">
    <location>
        <begin position="1003"/>
        <end position="1029"/>
    </location>
</feature>
<dbReference type="PROSITE" id="PS50082">
    <property type="entry name" value="WD_REPEATS_2"/>
    <property type="match status" value="3"/>
</dbReference>
<dbReference type="SMART" id="SM00368">
    <property type="entry name" value="LRR_RI"/>
    <property type="match status" value="3"/>
</dbReference>
<evidence type="ECO:0000313" key="4">
    <source>
        <dbReference type="Proteomes" id="UP001211907"/>
    </source>
</evidence>
<protein>
    <submittedName>
        <fullName evidence="3">WD repeat-containing protein 87</fullName>
    </submittedName>
</protein>
<dbReference type="SUPFAM" id="SSF50978">
    <property type="entry name" value="WD40 repeat-like"/>
    <property type="match status" value="2"/>
</dbReference>
<sequence length="2103" mass="235237">MTTTTVPFGFQLLKSIHARDKTPLRFAMYVPPIAAQAIQCSLQQKTAPIAADSNISNITSAKTETFGDGAVSDINGVSSANGRLPAKAGVGGRGGDVFLTLDVGNLRIMRGPNVVLKLATFGKRVESKKQKKNQQQKRDGGGLEVEYNSSGCVCTNNSSDRSCVVGIEKLLVIEKFRVFVAFSNQLVLKILDMNFLELAKTACPNPVLSMIYIPAKGHLLTGETGAIRIWEIMRETKHHVESFKIILKLSIEKFQFDQWITVIYYERVLDRIIATFDDTITFLDYATGIIIETIKNAHKMTVTSVLFYEPLEYLITAAKCGTIRVWNCQNSLVHQFDQHTGAVTALLLFTEQPTGFSYGDYNSTTSFPVILSSSLDGSVRLWDIDHGICLYRLDTIDVAREHAAASVTTAAASIAAAPIIGMTFPKRDTIMTYTDKEINLWVVNRVFHKLNYTNSRAVVISRRDMELQDSMCTDSISNSGKPARLLVGFEDGSVRLASPKSGDFIATGFPIPTTTAAALNDACPVAIEYDVETEKVYVFGSGGNVVVYSAKANPMRVLDVWELGGLASSFFEPINCIQGVYFGSDNNGRFASGNDGEEDVTKIFATKKRFYLIGGAKNGQLMNLRPSIFHKKNTGGVKSQNARISRQEVIVQAHAAEITAIAYDHLHFLLLSAAKDHLIKVWKVSAKNTSFAGNTVSSLQLECISVLTLHQPVGSSQQINLTSKTFCIDPVEKTLSFSWNENLRSFSYETDAKFYPKQKNEKNTATITCIANSSQYHIWASADSGGSAKIWNKDGSIIREIQFDQPIYCIEFINRRGDIAVGLSNQISVIFIQDYFNISLMKQALILSVTDSYTFNEYMSSTNFSIHSILENFDNDDNEKKLYLNGYADEEAEKPMVFDSDADFWDLFYEKQKNIYGHHIQWHVPKDFAITADPIIIKRHQQQQQHEESHFIKTDNELFKYSESGKKEIVMRRNRRLFLEKEALIYGHAEDFDDRFAFTNQNAAHARDTPRQARKYKKEEEEEREKEEESIIIEGDYVIVQQEKSHDILETGLNVSTPKNEVKINSWKAVKNTFISEKRESKFYEVLDAAKKKKEEEDEHRKLIIRNPILMKMRGPLASPNLSKKIQIKESLKRTGAAFPNSILISKNQLNRPSVTSEHVSAKKGSLSKNLLQKIQITSKPKWWNEIDGNEEELNQNRVSKVPSKISSTMDIPSLLQAANSPQSSRQPSRMNSQIRHHSKMSVDSHSKKGLIEQFSAHSQTDQALVIIKKPKAKLRMPKKEPIDQNPVTEWTEIPLPKPLRVISTIEHITQSPEESATSLQISEVTETVEIIHIESKADPLINSIRHIIPPETNFTSDTSSEVSEFEEMTVEDMTGVSAAEAEAYAWRLLRMKKGFGISSKLEKVVQRFWGQYKANIPVDLELVIRSLIDLMRGGEWFERCEASKALLFIYKTFQADIPDPYHIFVLPHLEVLETNDLVIRLNDIHETVRNTAKKALLYLGIDTRQKLESLMKKLGYFNDELQRRKLTQLEILEKKTKKKDIAVAAEIAECITAWRNTTSEINNTNFESVNRLHNRKSSYSEHLAGPFFKENLKIFFDSTSAVTTLTVKKTNLVQNNLLRTIDVSDLHSTTGNSSTQPVSTSMSSALAMARPISAGVRANHSLEYRKTNRPMSAVVHRNQEQTAVQIKAVKKRPSTTMLIGLSVKQMAVKVSSKKKGGKKNKMSAKKGKNKENEEELALLRITALKKLKTDYPIQCKKFICEPIGIVMKRIDKAIQAVEDIDKIIIPSFAFNSSDVWALCTTFESYTALTSICLWLSPLNSNGLNAFAKFVIRHPTVSTLHLIDCKITPSMTSNLTYILKESKTLVTVVLDHNGLGNNGATNVFTGIKGNNSNILKNLSLRYCEIGSKAADIIANAIAINTSLIFFDLSGNSIGDDGLFAISKSLTTNTTLRILNLSANNIQNREYNYNPYQPPPSLTMQLHGVQQTQRPATSPLNQSTPLPPLPQTSIMVLCAVLASENVGLAFLDLSGNHIGVNGGNCIAEMLKARKPLAVAKKCEALQVEITERMGEELYANVMDLNDMMDEIEKKNAKGAGKKGSKKGK</sequence>
<feature type="compositionally biased region" description="Polar residues" evidence="2">
    <location>
        <begin position="1218"/>
        <end position="1234"/>
    </location>
</feature>